<dbReference type="OrthoDB" id="8448879at2"/>
<dbReference type="RefSeq" id="WP_069441146.1">
    <property type="nucleotide sequence ID" value="NZ_LPWF01000016.1"/>
</dbReference>
<protein>
    <submittedName>
        <fullName evidence="3">Uncharacterized protein</fullName>
    </submittedName>
</protein>
<evidence type="ECO:0000256" key="2">
    <source>
        <dbReference type="SAM" id="SignalP"/>
    </source>
</evidence>
<comment type="caution">
    <text evidence="3">The sequence shown here is derived from an EMBL/GenBank/DDBJ whole genome shotgun (WGS) entry which is preliminary data.</text>
</comment>
<gene>
    <name evidence="3" type="ORF">AUC69_08150</name>
</gene>
<proteinExistence type="predicted"/>
<evidence type="ECO:0000256" key="1">
    <source>
        <dbReference type="SAM" id="MobiDB-lite"/>
    </source>
</evidence>
<dbReference type="EMBL" id="LPWF01000016">
    <property type="protein sequence ID" value="ODR99599.1"/>
    <property type="molecule type" value="Genomic_DNA"/>
</dbReference>
<evidence type="ECO:0000313" key="4">
    <source>
        <dbReference type="Proteomes" id="UP000094472"/>
    </source>
</evidence>
<sequence length="104" mass="10796">MAMLPALRKALPRAAIVAAALFALAAVDTTEAQQRRGDGNGYGNGASSSDRGRTRGVGGTSWTLSDVWGEPKMPPPANDFGPGFDYQGGGYNLNGVPNQSPYPN</sequence>
<feature type="chain" id="PRO_5009138875" evidence="2">
    <location>
        <begin position="26"/>
        <end position="104"/>
    </location>
</feature>
<accession>A0A1E3W1H4</accession>
<keyword evidence="2" id="KW-0732">Signal</keyword>
<organism evidence="3 4">
    <name type="scientific">Methyloceanibacter superfactus</name>
    <dbReference type="NCBI Taxonomy" id="1774969"/>
    <lineage>
        <taxon>Bacteria</taxon>
        <taxon>Pseudomonadati</taxon>
        <taxon>Pseudomonadota</taxon>
        <taxon>Alphaproteobacteria</taxon>
        <taxon>Hyphomicrobiales</taxon>
        <taxon>Hyphomicrobiaceae</taxon>
        <taxon>Methyloceanibacter</taxon>
    </lineage>
</organism>
<reference evidence="3 4" key="1">
    <citation type="journal article" date="2016" name="Environ. Microbiol.">
        <title>New Methyloceanibacter diversity from North Sea sediments includes methanotroph containing solely the soluble methane monooxygenase.</title>
        <authorList>
            <person name="Vekeman B."/>
            <person name="Kerckhof F.M."/>
            <person name="Cremers G."/>
            <person name="de Vos P."/>
            <person name="Vandamme P."/>
            <person name="Boon N."/>
            <person name="Op den Camp H.J."/>
            <person name="Heylen K."/>
        </authorList>
    </citation>
    <scope>NUCLEOTIDE SEQUENCE [LARGE SCALE GENOMIC DNA]</scope>
    <source>
        <strain evidence="3 4">R-67175</strain>
    </source>
</reference>
<feature type="region of interest" description="Disordered" evidence="1">
    <location>
        <begin position="30"/>
        <end position="104"/>
    </location>
</feature>
<feature type="signal peptide" evidence="2">
    <location>
        <begin position="1"/>
        <end position="25"/>
    </location>
</feature>
<evidence type="ECO:0000313" key="3">
    <source>
        <dbReference type="EMBL" id="ODR99599.1"/>
    </source>
</evidence>
<feature type="compositionally biased region" description="Polar residues" evidence="1">
    <location>
        <begin position="95"/>
        <end position="104"/>
    </location>
</feature>
<dbReference type="Proteomes" id="UP000094472">
    <property type="component" value="Unassembled WGS sequence"/>
</dbReference>
<keyword evidence="4" id="KW-1185">Reference proteome</keyword>
<name>A0A1E3W1H4_9HYPH</name>
<dbReference type="AlphaFoldDB" id="A0A1E3W1H4"/>